<dbReference type="GO" id="GO:0005634">
    <property type="term" value="C:nucleus"/>
    <property type="evidence" value="ECO:0007669"/>
    <property type="project" value="UniProtKB-SubCell"/>
</dbReference>
<dbReference type="GO" id="GO:0035925">
    <property type="term" value="F:mRNA 3'-UTR AU-rich region binding"/>
    <property type="evidence" value="ECO:0007669"/>
    <property type="project" value="UniProtKB-UniRule"/>
</dbReference>
<keyword evidence="4 5" id="KW-0862">Zinc</keyword>
<dbReference type="AlphaFoldDB" id="A0A9Q1D3W1"/>
<dbReference type="GO" id="GO:0008270">
    <property type="term" value="F:zinc ion binding"/>
    <property type="evidence" value="ECO:0007669"/>
    <property type="project" value="UniProtKB-KW"/>
</dbReference>
<comment type="subunit">
    <text evidence="6">Associates with the cytoplasmic CCR4-NOT deadenylase complex to trigger ARE-containing mRNA deadenylation and decay processes.</text>
</comment>
<dbReference type="GO" id="GO:1900153">
    <property type="term" value="P:positive regulation of nuclear-transcribed mRNA catabolic process, deadenylation-dependent decay"/>
    <property type="evidence" value="ECO:0007669"/>
    <property type="project" value="UniProtKB-UniRule"/>
</dbReference>
<dbReference type="PANTHER" id="PTHR12547">
    <property type="entry name" value="CCCH ZINC FINGER/TIS11-RELATED"/>
    <property type="match status" value="1"/>
</dbReference>
<feature type="compositionally biased region" description="Low complexity" evidence="7">
    <location>
        <begin position="134"/>
        <end position="143"/>
    </location>
</feature>
<dbReference type="InterPro" id="IPR000571">
    <property type="entry name" value="Znf_CCCH"/>
</dbReference>
<dbReference type="InterPro" id="IPR036855">
    <property type="entry name" value="Znf_CCCH_sf"/>
</dbReference>
<dbReference type="GO" id="GO:0061158">
    <property type="term" value="P:3'-UTR-mediated mRNA destabilization"/>
    <property type="evidence" value="ECO:0007669"/>
    <property type="project" value="UniProtKB-UniRule"/>
</dbReference>
<dbReference type="GO" id="GO:1990904">
    <property type="term" value="C:ribonucleoprotein complex"/>
    <property type="evidence" value="ECO:0007669"/>
    <property type="project" value="UniProtKB-KW"/>
</dbReference>
<feature type="region of interest" description="Disordered" evidence="7">
    <location>
        <begin position="311"/>
        <end position="362"/>
    </location>
</feature>
<name>A0A9Q1D3W1_CONCO</name>
<dbReference type="SUPFAM" id="SSF90229">
    <property type="entry name" value="CCCH zinc finger"/>
    <property type="match status" value="2"/>
</dbReference>
<dbReference type="EMBL" id="JAFJMO010000014">
    <property type="protein sequence ID" value="KAJ8256992.1"/>
    <property type="molecule type" value="Genomic_DNA"/>
</dbReference>
<sequence>MPSYVLNPLLDEVFFEDVLRKKFLSLDLRDPPKSLLSVMPIGSKKAETPCPLGLGGISLPIDSGDSAPLTSGHWGQHIEQPLPRWNKMSFWAERSVSMVEAGTGGLRWPSAGENSPGGHCKMPADLSPTASTQSSSSSSSSSSSRYKTELCRTFAESGVCKYGGKCQFAHGMEELRDLSRHPKYKTEPCRTFHTIGYCPYGIRCHFVHNNEDDLGPAQAPPRSRRPLLLRQSVSFAGFPSGPPPLPDPSPLRAFLRAPSVSPPPELLSSSSSSDPFSAVFDPVRESRPQFQASREPGCSFCCHAPPCSARGHRKGEGCQRQQQQQSLLGGLVPGSRSLSYTSLSDHEGGSGSSASSLSGSESSVFEGAGRRLPIFSQLSVPDDALGNGGSTFFI</sequence>
<dbReference type="SMART" id="SM00356">
    <property type="entry name" value="ZnF_C3H1"/>
    <property type="match status" value="2"/>
</dbReference>
<dbReference type="Gene3D" id="4.10.1000.10">
    <property type="entry name" value="Zinc finger, CCCH-type"/>
    <property type="match status" value="2"/>
</dbReference>
<feature type="zinc finger region" description="C3H1-type" evidence="5">
    <location>
        <begin position="183"/>
        <end position="211"/>
    </location>
</feature>
<comment type="subcellular location">
    <subcellularLocation>
        <location evidence="6">Nucleus</location>
    </subcellularLocation>
    <subcellularLocation>
        <location evidence="6">Cytoplasm</location>
    </subcellularLocation>
</comment>
<evidence type="ECO:0000256" key="4">
    <source>
        <dbReference type="ARBA" id="ARBA00022833"/>
    </source>
</evidence>
<organism evidence="9 10">
    <name type="scientific">Conger conger</name>
    <name type="common">Conger eel</name>
    <name type="synonym">Muraena conger</name>
    <dbReference type="NCBI Taxonomy" id="82655"/>
    <lineage>
        <taxon>Eukaryota</taxon>
        <taxon>Metazoa</taxon>
        <taxon>Chordata</taxon>
        <taxon>Craniata</taxon>
        <taxon>Vertebrata</taxon>
        <taxon>Euteleostomi</taxon>
        <taxon>Actinopterygii</taxon>
        <taxon>Neopterygii</taxon>
        <taxon>Teleostei</taxon>
        <taxon>Anguilliformes</taxon>
        <taxon>Congridae</taxon>
        <taxon>Conger</taxon>
    </lineage>
</organism>
<keyword evidence="3 5" id="KW-0863">Zinc-finger</keyword>
<evidence type="ECO:0000256" key="5">
    <source>
        <dbReference type="PROSITE-ProRule" id="PRU00723"/>
    </source>
</evidence>
<keyword evidence="6" id="KW-0687">Ribonucleoprotein</keyword>
<comment type="caution">
    <text evidence="9">The sequence shown here is derived from an EMBL/GenBank/DDBJ whole genome shotgun (WGS) entry which is preliminary data.</text>
</comment>
<feature type="domain" description="C3H1-type" evidence="8">
    <location>
        <begin position="183"/>
        <end position="211"/>
    </location>
</feature>
<feature type="compositionally biased region" description="Low complexity" evidence="7">
    <location>
        <begin position="352"/>
        <end position="362"/>
    </location>
</feature>
<keyword evidence="10" id="KW-1185">Reference proteome</keyword>
<keyword evidence="1 5" id="KW-0479">Metal-binding</keyword>
<evidence type="ECO:0000313" key="9">
    <source>
        <dbReference type="EMBL" id="KAJ8256992.1"/>
    </source>
</evidence>
<proteinExistence type="predicted"/>
<feature type="zinc finger region" description="C3H1-type" evidence="5">
    <location>
        <begin position="145"/>
        <end position="173"/>
    </location>
</feature>
<dbReference type="OrthoDB" id="410307at2759"/>
<gene>
    <name evidence="9" type="ORF">COCON_G00191440</name>
</gene>
<keyword evidence="6" id="KW-0963">Cytoplasm</keyword>
<dbReference type="Proteomes" id="UP001152803">
    <property type="component" value="Unassembled WGS sequence"/>
</dbReference>
<keyword evidence="2 6" id="KW-0677">Repeat</keyword>
<feature type="region of interest" description="Disordered" evidence="7">
    <location>
        <begin position="238"/>
        <end position="280"/>
    </location>
</feature>
<dbReference type="FunFam" id="4.10.1000.10:FF:000001">
    <property type="entry name" value="zinc finger CCCH domain-containing protein 15-like"/>
    <property type="match status" value="1"/>
</dbReference>
<dbReference type="PANTHER" id="PTHR12547:SF177">
    <property type="entry name" value="MRNA DECAY ACTIVATOR PROTEIN ZFP36"/>
    <property type="match status" value="1"/>
</dbReference>
<accession>A0A9Q1D3W1</accession>
<dbReference type="InterPro" id="IPR045877">
    <property type="entry name" value="ZFP36-like"/>
</dbReference>
<comment type="function">
    <text evidence="6">Zinc-finger RNA-binding protein that destabilizes several cytoplasmic AU-rich element (ARE)-containing mRNA transcripts by promoting their poly(A) tail removal or deadenylation, and hence provide a mechanism for attenuating protein synthesis. Acts as a 3'-untranslated region (UTR) ARE mRNA-binding adapter protein to communicate signaling events to the mRNA decay machinery. Functions by recruiting the CCR4-NOT deadenylase complex and probably other components of the cytoplasmic RNA decay machinery to the bound ARE-containing mRNAs, and hence promotes ARE-mediated mRNA deadenylation and decay processes. Binds to 3'-UTR ARE of numerous mRNAs.</text>
</comment>
<reference evidence="9" key="1">
    <citation type="journal article" date="2023" name="Science">
        <title>Genome structures resolve the early diversification of teleost fishes.</title>
        <authorList>
            <person name="Parey E."/>
            <person name="Louis A."/>
            <person name="Montfort J."/>
            <person name="Bouchez O."/>
            <person name="Roques C."/>
            <person name="Iampietro C."/>
            <person name="Lluch J."/>
            <person name="Castinel A."/>
            <person name="Donnadieu C."/>
            <person name="Desvignes T."/>
            <person name="Floi Bucao C."/>
            <person name="Jouanno E."/>
            <person name="Wen M."/>
            <person name="Mejri S."/>
            <person name="Dirks R."/>
            <person name="Jansen H."/>
            <person name="Henkel C."/>
            <person name="Chen W.J."/>
            <person name="Zahm M."/>
            <person name="Cabau C."/>
            <person name="Klopp C."/>
            <person name="Thompson A.W."/>
            <person name="Robinson-Rechavi M."/>
            <person name="Braasch I."/>
            <person name="Lecointre G."/>
            <person name="Bobe J."/>
            <person name="Postlethwait J.H."/>
            <person name="Berthelot C."/>
            <person name="Roest Crollius H."/>
            <person name="Guiguen Y."/>
        </authorList>
    </citation>
    <scope>NUCLEOTIDE SEQUENCE</scope>
    <source>
        <strain evidence="9">Concon-B</strain>
    </source>
</reference>
<evidence type="ECO:0000256" key="1">
    <source>
        <dbReference type="ARBA" id="ARBA00022723"/>
    </source>
</evidence>
<dbReference type="FunFam" id="4.10.1000.10:FF:000002">
    <property type="entry name" value="Zinc finger protein 36, C3H1 type-like 1"/>
    <property type="match status" value="1"/>
</dbReference>
<feature type="domain" description="C3H1-type" evidence="8">
    <location>
        <begin position="145"/>
        <end position="173"/>
    </location>
</feature>
<feature type="compositionally biased region" description="Pro residues" evidence="7">
    <location>
        <begin position="240"/>
        <end position="249"/>
    </location>
</feature>
<evidence type="ECO:0000259" key="8">
    <source>
        <dbReference type="PROSITE" id="PS50103"/>
    </source>
</evidence>
<feature type="compositionally biased region" description="Low complexity" evidence="7">
    <location>
        <begin position="266"/>
        <end position="280"/>
    </location>
</feature>
<protein>
    <recommendedName>
        <fullName evidence="6">mRNA decay activator protein ZFP36</fullName>
    </recommendedName>
    <alternativeName>
        <fullName evidence="6">Zinc finger protein 36</fullName>
    </alternativeName>
</protein>
<evidence type="ECO:0000256" key="6">
    <source>
        <dbReference type="RuleBase" id="RU369014"/>
    </source>
</evidence>
<evidence type="ECO:0000256" key="3">
    <source>
        <dbReference type="ARBA" id="ARBA00022771"/>
    </source>
</evidence>
<dbReference type="GO" id="GO:0005737">
    <property type="term" value="C:cytoplasm"/>
    <property type="evidence" value="ECO:0007669"/>
    <property type="project" value="UniProtKB-SubCell"/>
</dbReference>
<evidence type="ECO:0000313" key="10">
    <source>
        <dbReference type="Proteomes" id="UP001152803"/>
    </source>
</evidence>
<evidence type="ECO:0000256" key="7">
    <source>
        <dbReference type="SAM" id="MobiDB-lite"/>
    </source>
</evidence>
<dbReference type="PROSITE" id="PS50103">
    <property type="entry name" value="ZF_C3H1"/>
    <property type="match status" value="2"/>
</dbReference>
<feature type="region of interest" description="Disordered" evidence="7">
    <location>
        <begin position="105"/>
        <end position="143"/>
    </location>
</feature>
<evidence type="ECO:0000256" key="2">
    <source>
        <dbReference type="ARBA" id="ARBA00022737"/>
    </source>
</evidence>
<dbReference type="Pfam" id="PF00642">
    <property type="entry name" value="zf-CCCH"/>
    <property type="match status" value="2"/>
</dbReference>
<keyword evidence="6" id="KW-0539">Nucleus</keyword>